<gene>
    <name evidence="1" type="ORF">SDC9_144737</name>
</gene>
<sequence>MYSRGWDHKKRGLYVRIESNLAGCKAKWRCDENGGGPQIEGQLYGGRTGEAQAEPDAVEYNRGYMADAVLLHENNSQT</sequence>
<protein>
    <submittedName>
        <fullName evidence="1">Uncharacterized protein</fullName>
    </submittedName>
</protein>
<accession>A0A645E9S0</accession>
<dbReference type="AlphaFoldDB" id="A0A645E9S0"/>
<evidence type="ECO:0000313" key="1">
    <source>
        <dbReference type="EMBL" id="MPM97563.1"/>
    </source>
</evidence>
<dbReference type="EMBL" id="VSSQ01043828">
    <property type="protein sequence ID" value="MPM97563.1"/>
    <property type="molecule type" value="Genomic_DNA"/>
</dbReference>
<comment type="caution">
    <text evidence="1">The sequence shown here is derived from an EMBL/GenBank/DDBJ whole genome shotgun (WGS) entry which is preliminary data.</text>
</comment>
<organism evidence="1">
    <name type="scientific">bioreactor metagenome</name>
    <dbReference type="NCBI Taxonomy" id="1076179"/>
    <lineage>
        <taxon>unclassified sequences</taxon>
        <taxon>metagenomes</taxon>
        <taxon>ecological metagenomes</taxon>
    </lineage>
</organism>
<name>A0A645E9S0_9ZZZZ</name>
<reference evidence="1" key="1">
    <citation type="submission" date="2019-08" db="EMBL/GenBank/DDBJ databases">
        <authorList>
            <person name="Kucharzyk K."/>
            <person name="Murdoch R.W."/>
            <person name="Higgins S."/>
            <person name="Loffler F."/>
        </authorList>
    </citation>
    <scope>NUCLEOTIDE SEQUENCE</scope>
</reference>
<proteinExistence type="predicted"/>